<name>A0A022VXH4_TRIRU</name>
<sequence length="476" mass="52605">MCLIKLRAFLRRILHRFISNTQSDPEDTTDASEAPSCRFPLDDDSSDALTLPDGRKLGYAQYGLLTGKPIFYLHGLPGARTEAACFEDLASELGARIIAIDRPGIGWSSPHAGRSLLDHPKDLEELANHLKLDIYGVLGISGGGPYALACAASLPPEKLKAVSIICGLGPPDIGMKGACWANWLGFTLGYRYFPMATGWYLKRQLAANLDLNDEKRYQKLRKEVLKSKSMPEKDREIMKDESTLRLFLRTSRQSFSQGSDAAVEDGRLMCMGFGFRVEDIRPDLPVQLWYGKQDVAVPLNHGVQIAARLGGRAALRVVDETHLSIWANYGEEALRELFHGNRPSIFPQTLTTVPEATQLQVINTPYGIASNEPVFHISMSISDPKKTKGDLLCGAVNPEANTVRRNPEIGLPAVYSSEIAGAILSSEEVSLGTVVYFEDWTFDLVEPFAVLRFATFLEGIRVIIGDSPCQRGRRHR</sequence>
<dbReference type="PANTHER" id="PTHR45763">
    <property type="entry name" value="HYDROLASE, ALPHA/BETA FOLD FAMILY PROTEIN, EXPRESSED-RELATED"/>
    <property type="match status" value="1"/>
</dbReference>
<dbReference type="Proteomes" id="UP000023758">
    <property type="component" value="Unassembled WGS sequence"/>
</dbReference>
<dbReference type="InterPro" id="IPR000073">
    <property type="entry name" value="AB_hydrolase_1"/>
</dbReference>
<protein>
    <recommendedName>
        <fullName evidence="1">AB hydrolase-1 domain-containing protein</fullName>
    </recommendedName>
</protein>
<reference evidence="2" key="1">
    <citation type="submission" date="2014-02" db="EMBL/GenBank/DDBJ databases">
        <title>The Genome Sequence of Trichophyton rubrum (morphotype fischeri) CBS 288.86.</title>
        <authorList>
            <consortium name="The Broad Institute Genomics Platform"/>
            <person name="Cuomo C.A."/>
            <person name="White T.C."/>
            <person name="Graser Y."/>
            <person name="Martinez-Rossi N."/>
            <person name="Heitman J."/>
            <person name="Young S.K."/>
            <person name="Zeng Q."/>
            <person name="Gargeya S."/>
            <person name="Abouelleil A."/>
            <person name="Alvarado L."/>
            <person name="Chapman S.B."/>
            <person name="Gainer-Dewar J."/>
            <person name="Goldberg J."/>
            <person name="Griggs A."/>
            <person name="Gujja S."/>
            <person name="Hansen M."/>
            <person name="Howarth C."/>
            <person name="Imamovic A."/>
            <person name="Larimer J."/>
            <person name="Martinez D."/>
            <person name="Murphy C."/>
            <person name="Pearson M.D."/>
            <person name="Persinoti G."/>
            <person name="Poon T."/>
            <person name="Priest M."/>
            <person name="Roberts A.D."/>
            <person name="Saif S."/>
            <person name="Shea T.D."/>
            <person name="Sykes S.N."/>
            <person name="Wortman J."/>
            <person name="Nusbaum C."/>
            <person name="Birren B."/>
        </authorList>
    </citation>
    <scope>NUCLEOTIDE SEQUENCE [LARGE SCALE GENOMIC DNA]</scope>
    <source>
        <strain evidence="2">CBS 288.86</strain>
    </source>
</reference>
<dbReference type="OrthoDB" id="294702at2759"/>
<dbReference type="HOGENOM" id="CLU_020336_49_0_1"/>
<dbReference type="SUPFAM" id="SSF53474">
    <property type="entry name" value="alpha/beta-Hydrolases"/>
    <property type="match status" value="1"/>
</dbReference>
<dbReference type="Gene3D" id="3.40.50.1820">
    <property type="entry name" value="alpha/beta hydrolase"/>
    <property type="match status" value="1"/>
</dbReference>
<dbReference type="EMBL" id="KK207877">
    <property type="protein sequence ID" value="EZF50741.1"/>
    <property type="molecule type" value="Genomic_DNA"/>
</dbReference>
<dbReference type="AlphaFoldDB" id="A0A022VXH4"/>
<evidence type="ECO:0000259" key="1">
    <source>
        <dbReference type="Pfam" id="PF00561"/>
    </source>
</evidence>
<organism evidence="2">
    <name type="scientific">Trichophyton rubrum CBS 288.86</name>
    <dbReference type="NCBI Taxonomy" id="1215330"/>
    <lineage>
        <taxon>Eukaryota</taxon>
        <taxon>Fungi</taxon>
        <taxon>Dikarya</taxon>
        <taxon>Ascomycota</taxon>
        <taxon>Pezizomycotina</taxon>
        <taxon>Eurotiomycetes</taxon>
        <taxon>Eurotiomycetidae</taxon>
        <taxon>Onygenales</taxon>
        <taxon>Arthrodermataceae</taxon>
        <taxon>Trichophyton</taxon>
    </lineage>
</organism>
<gene>
    <name evidence="2" type="ORF">H103_05840</name>
</gene>
<dbReference type="InterPro" id="IPR029058">
    <property type="entry name" value="AB_hydrolase_fold"/>
</dbReference>
<accession>A0A022VXH4</accession>
<dbReference type="Pfam" id="PF00561">
    <property type="entry name" value="Abhydrolase_1"/>
    <property type="match status" value="1"/>
</dbReference>
<proteinExistence type="predicted"/>
<dbReference type="PANTHER" id="PTHR45763:SF46">
    <property type="entry name" value="AB HYDROLASE-1 DOMAIN-CONTAINING PROTEIN"/>
    <property type="match status" value="1"/>
</dbReference>
<feature type="domain" description="AB hydrolase-1" evidence="1">
    <location>
        <begin position="68"/>
        <end position="326"/>
    </location>
</feature>
<evidence type="ECO:0000313" key="2">
    <source>
        <dbReference type="EMBL" id="EZF50741.1"/>
    </source>
</evidence>